<proteinExistence type="predicted"/>
<organism evidence="1 2">
    <name type="scientific">Micromonospora zhanjiangensis</name>
    <dbReference type="NCBI Taxonomy" id="1522057"/>
    <lineage>
        <taxon>Bacteria</taxon>
        <taxon>Bacillati</taxon>
        <taxon>Actinomycetota</taxon>
        <taxon>Actinomycetes</taxon>
        <taxon>Micromonosporales</taxon>
        <taxon>Micromonosporaceae</taxon>
        <taxon>Micromonospora</taxon>
    </lineage>
</organism>
<dbReference type="EMBL" id="JBHSBN010000001">
    <property type="protein sequence ID" value="MFC4104589.1"/>
    <property type="molecule type" value="Genomic_DNA"/>
</dbReference>
<sequence length="84" mass="8709">MGGPTATAFVVGPPGPAAAASLGEYGHRTLSWVGAGGPFHAVFPPRPGDELSSLPREERSTANITIEAIEDKMNGFLLSNFCLP</sequence>
<reference evidence="2" key="1">
    <citation type="journal article" date="2019" name="Int. J. Syst. Evol. Microbiol.">
        <title>The Global Catalogue of Microorganisms (GCM) 10K type strain sequencing project: providing services to taxonomists for standard genome sequencing and annotation.</title>
        <authorList>
            <consortium name="The Broad Institute Genomics Platform"/>
            <consortium name="The Broad Institute Genome Sequencing Center for Infectious Disease"/>
            <person name="Wu L."/>
            <person name="Ma J."/>
        </authorList>
    </citation>
    <scope>NUCLEOTIDE SEQUENCE [LARGE SCALE GENOMIC DNA]</scope>
    <source>
        <strain evidence="2">2902at01</strain>
    </source>
</reference>
<comment type="caution">
    <text evidence="1">The sequence shown here is derived from an EMBL/GenBank/DDBJ whole genome shotgun (WGS) entry which is preliminary data.</text>
</comment>
<keyword evidence="2" id="KW-1185">Reference proteome</keyword>
<gene>
    <name evidence="1" type="ORF">ACFOX0_01355</name>
</gene>
<dbReference type="Proteomes" id="UP001595868">
    <property type="component" value="Unassembled WGS sequence"/>
</dbReference>
<accession>A0ABV8KF25</accession>
<name>A0ABV8KF25_9ACTN</name>
<evidence type="ECO:0000313" key="2">
    <source>
        <dbReference type="Proteomes" id="UP001595868"/>
    </source>
</evidence>
<dbReference type="RefSeq" id="WP_377541518.1">
    <property type="nucleotide sequence ID" value="NZ_JBHSBN010000001.1"/>
</dbReference>
<protein>
    <submittedName>
        <fullName evidence="1">Uncharacterized protein</fullName>
    </submittedName>
</protein>
<evidence type="ECO:0000313" key="1">
    <source>
        <dbReference type="EMBL" id="MFC4104589.1"/>
    </source>
</evidence>